<keyword evidence="3" id="KW-0997">Cell inner membrane</keyword>
<keyword evidence="6 7" id="KW-0472">Membrane</keyword>
<evidence type="ECO:0000256" key="5">
    <source>
        <dbReference type="ARBA" id="ARBA00022989"/>
    </source>
</evidence>
<feature type="transmembrane region" description="Helical" evidence="7">
    <location>
        <begin position="55"/>
        <end position="81"/>
    </location>
</feature>
<comment type="caution">
    <text evidence="9">The sequence shown here is derived from an EMBL/GenBank/DDBJ whole genome shotgun (WGS) entry which is preliminary data.</text>
</comment>
<evidence type="ECO:0000256" key="6">
    <source>
        <dbReference type="ARBA" id="ARBA00023136"/>
    </source>
</evidence>
<proteinExistence type="inferred from homology"/>
<dbReference type="HAMAP" id="MF_00672">
    <property type="entry name" value="UPF0761"/>
    <property type="match status" value="1"/>
</dbReference>
<evidence type="ECO:0000256" key="3">
    <source>
        <dbReference type="ARBA" id="ARBA00022519"/>
    </source>
</evidence>
<feature type="transmembrane region" description="Helical" evidence="7">
    <location>
        <begin position="162"/>
        <end position="186"/>
    </location>
</feature>
<gene>
    <name evidence="9" type="ORF">HD842_001106</name>
</gene>
<protein>
    <recommendedName>
        <fullName evidence="7">UPF0761 membrane protein HD842_001106</fullName>
    </recommendedName>
</protein>
<evidence type="ECO:0000313" key="10">
    <source>
        <dbReference type="Proteomes" id="UP000540787"/>
    </source>
</evidence>
<feature type="transmembrane region" description="Helical" evidence="7">
    <location>
        <begin position="261"/>
        <end position="294"/>
    </location>
</feature>
<dbReference type="RefSeq" id="WP_370660793.1">
    <property type="nucleotide sequence ID" value="NZ_JACHBX010000001.1"/>
</dbReference>
<sequence>MAMPNQPPQHPSHTATDSADGSLEVSLERGLTRAEAKDLVRFALRRLREERLPQVAGSLTFTTTLALVPLLTIVLAIFTMFPAFGQVRTMVDAWFVQNLMPPAIASTISGNLTQFASKAKGLSALGAVALLFTTAATMSLIERVFNQIWGVRQPRPWTQRLLVYWALITLGPILFGASLSFTSQLVDVTGGLERDASVLATLAFTLASIAATTGGYTLLYVAVPNRHVTWRDAFWGALAAAIAFEVAKRVFGLFIRQFPTYAIIYGALAALPLFLVWIYVTWMITLVGALLTAALPVVKYERWWYQAAPGGAFVDAMSVLKVLHGSAKLSGTALVSGSTIRHHTRIGYNELARLLHRMVAEGWVGRVHDQAPAKISWRHTKRASQEHWVLLADPDTLRLADVYRLFVFDFAVEEAVQREEEASPDTALSLDTGALARRVEEAVEAGLGETLREHFGDTGDTGDAGDADADAAAAPVS</sequence>
<evidence type="ECO:0000256" key="2">
    <source>
        <dbReference type="ARBA" id="ARBA00022475"/>
    </source>
</evidence>
<dbReference type="Pfam" id="PF03631">
    <property type="entry name" value="Virul_fac_BrkB"/>
    <property type="match status" value="1"/>
</dbReference>
<name>A0A7W9WYC6_9BURK</name>
<dbReference type="GO" id="GO:0005886">
    <property type="term" value="C:plasma membrane"/>
    <property type="evidence" value="ECO:0007669"/>
    <property type="project" value="UniProtKB-SubCell"/>
</dbReference>
<feature type="transmembrane region" description="Helical" evidence="7">
    <location>
        <begin position="122"/>
        <end position="141"/>
    </location>
</feature>
<dbReference type="Proteomes" id="UP000540787">
    <property type="component" value="Unassembled WGS sequence"/>
</dbReference>
<comment type="similarity">
    <text evidence="7">Belongs to the UPF0761 family.</text>
</comment>
<dbReference type="AlphaFoldDB" id="A0A7W9WYC6"/>
<feature type="transmembrane region" description="Helical" evidence="7">
    <location>
        <begin position="233"/>
        <end position="255"/>
    </location>
</feature>
<keyword evidence="10" id="KW-1185">Reference proteome</keyword>
<keyword evidence="5 7" id="KW-1133">Transmembrane helix</keyword>
<dbReference type="EMBL" id="JACHBX010000001">
    <property type="protein sequence ID" value="MBB6132995.1"/>
    <property type="molecule type" value="Genomic_DNA"/>
</dbReference>
<evidence type="ECO:0000256" key="8">
    <source>
        <dbReference type="SAM" id="MobiDB-lite"/>
    </source>
</evidence>
<accession>A0A7W9WYC6</accession>
<evidence type="ECO:0000256" key="7">
    <source>
        <dbReference type="HAMAP-Rule" id="MF_00672"/>
    </source>
</evidence>
<feature type="transmembrane region" description="Helical" evidence="7">
    <location>
        <begin position="198"/>
        <end position="221"/>
    </location>
</feature>
<reference evidence="9 10" key="1">
    <citation type="submission" date="2020-08" db="EMBL/GenBank/DDBJ databases">
        <title>The Agave Microbiome: Exploring the role of microbial communities in plant adaptations to desert environments.</title>
        <authorList>
            <person name="Partida-Martinez L.P."/>
        </authorList>
    </citation>
    <scope>NUCLEOTIDE SEQUENCE [LARGE SCALE GENOMIC DNA]</scope>
    <source>
        <strain evidence="9 10">AT3.2</strain>
    </source>
</reference>
<dbReference type="InterPro" id="IPR023679">
    <property type="entry name" value="UPF0761_bac"/>
</dbReference>
<feature type="compositionally biased region" description="Pro residues" evidence="8">
    <location>
        <begin position="1"/>
        <end position="10"/>
    </location>
</feature>
<dbReference type="InterPro" id="IPR017039">
    <property type="entry name" value="Virul_fac_BrkB"/>
</dbReference>
<comment type="subcellular location">
    <subcellularLocation>
        <location evidence="1 7">Cell membrane</location>
        <topology evidence="1 7">Multi-pass membrane protein</topology>
    </subcellularLocation>
</comment>
<dbReference type="PANTHER" id="PTHR30213:SF0">
    <property type="entry name" value="UPF0761 MEMBRANE PROTEIN YIHY"/>
    <property type="match status" value="1"/>
</dbReference>
<dbReference type="NCBIfam" id="TIGR00765">
    <property type="entry name" value="yihY_not_rbn"/>
    <property type="match status" value="1"/>
</dbReference>
<keyword evidence="4 7" id="KW-0812">Transmembrane</keyword>
<evidence type="ECO:0000256" key="1">
    <source>
        <dbReference type="ARBA" id="ARBA00004651"/>
    </source>
</evidence>
<dbReference type="PANTHER" id="PTHR30213">
    <property type="entry name" value="INNER MEMBRANE PROTEIN YHJD"/>
    <property type="match status" value="1"/>
</dbReference>
<evidence type="ECO:0000313" key="9">
    <source>
        <dbReference type="EMBL" id="MBB6132995.1"/>
    </source>
</evidence>
<feature type="region of interest" description="Disordered" evidence="8">
    <location>
        <begin position="1"/>
        <end position="22"/>
    </location>
</feature>
<keyword evidence="2 7" id="KW-1003">Cell membrane</keyword>
<evidence type="ECO:0000256" key="4">
    <source>
        <dbReference type="ARBA" id="ARBA00022692"/>
    </source>
</evidence>
<feature type="region of interest" description="Disordered" evidence="8">
    <location>
        <begin position="448"/>
        <end position="477"/>
    </location>
</feature>
<organism evidence="9 10">
    <name type="scientific">Massilia aurea</name>
    <dbReference type="NCBI Taxonomy" id="373040"/>
    <lineage>
        <taxon>Bacteria</taxon>
        <taxon>Pseudomonadati</taxon>
        <taxon>Pseudomonadota</taxon>
        <taxon>Betaproteobacteria</taxon>
        <taxon>Burkholderiales</taxon>
        <taxon>Oxalobacteraceae</taxon>
        <taxon>Telluria group</taxon>
        <taxon>Massilia</taxon>
    </lineage>
</organism>